<dbReference type="EMBL" id="MU267634">
    <property type="protein sequence ID" value="KAH7913278.1"/>
    <property type="molecule type" value="Genomic_DNA"/>
</dbReference>
<evidence type="ECO:0000313" key="1">
    <source>
        <dbReference type="EMBL" id="KAH7913278.1"/>
    </source>
</evidence>
<dbReference type="Proteomes" id="UP000790377">
    <property type="component" value="Unassembled WGS sequence"/>
</dbReference>
<organism evidence="1 2">
    <name type="scientific">Hygrophoropsis aurantiaca</name>
    <dbReference type="NCBI Taxonomy" id="72124"/>
    <lineage>
        <taxon>Eukaryota</taxon>
        <taxon>Fungi</taxon>
        <taxon>Dikarya</taxon>
        <taxon>Basidiomycota</taxon>
        <taxon>Agaricomycotina</taxon>
        <taxon>Agaricomycetes</taxon>
        <taxon>Agaricomycetidae</taxon>
        <taxon>Boletales</taxon>
        <taxon>Coniophorineae</taxon>
        <taxon>Hygrophoropsidaceae</taxon>
        <taxon>Hygrophoropsis</taxon>
    </lineage>
</organism>
<sequence length="597" mass="64930">MESAIGPDSLPRPGTHLFYPALLAQIRTVAPNFPLDPITLRALLLCIIAGNRNLILRTREEDIGVLSKLATLTLATVFGHTVHRIKLHSDAKCHTPLELLRLLFLPSSILPPTNSGSLSPASAISKQRDKHRRTPTSSSRISTGKQSLAQGSITTVRSRKMSFPRSSSYPPEAKYASATGHPPQPVFAVSDLSSVLVDYFSPAAEHTVRPSPHAFGVRTEPSVPTISFGGHDYHQGLQLDSEYPKFPSAIVVSGLEFASLPAQRAVLRTLTEQKLTLEDDGPPEREPRTLPIPEDFMIVFICRSDDREKPAVCKGLLDRFAMSTPIAVQPAMRQAVRQHLPRPPSSPSTTLPSPNSPGSSPAHYFPSMTLPTSVPPTIPAAPFLPSPPLISPSLIKMLQTLNANTNIRPAIGLYLSDLFTATRHFHALDGSLLTARTRHDAESLVRASRVLGVDLTGAELIKDTAKSDLDTTEEGSTTEQGHNRVSFGSDRTPNGMVPSSIGEDDRSGASMSMVSGVGDDEPPELDVSEADIARIFPRVVSHRLRVRDSPMDEVLSSAVRGAVRRPVEKDSRTGEDEQRLWERDTIKDILVKILSEV</sequence>
<proteinExistence type="predicted"/>
<gene>
    <name evidence="1" type="ORF">BJ138DRAFT_1081967</name>
</gene>
<evidence type="ECO:0000313" key="2">
    <source>
        <dbReference type="Proteomes" id="UP000790377"/>
    </source>
</evidence>
<accession>A0ACB8AJW4</accession>
<comment type="caution">
    <text evidence="1">The sequence shown here is derived from an EMBL/GenBank/DDBJ whole genome shotgun (WGS) entry which is preliminary data.</text>
</comment>
<protein>
    <submittedName>
        <fullName evidence="1">Uncharacterized protein</fullName>
    </submittedName>
</protein>
<name>A0ACB8AJW4_9AGAM</name>
<keyword evidence="2" id="KW-1185">Reference proteome</keyword>
<reference evidence="1" key="1">
    <citation type="journal article" date="2021" name="New Phytol.">
        <title>Evolutionary innovations through gain and loss of genes in the ectomycorrhizal Boletales.</title>
        <authorList>
            <person name="Wu G."/>
            <person name="Miyauchi S."/>
            <person name="Morin E."/>
            <person name="Kuo A."/>
            <person name="Drula E."/>
            <person name="Varga T."/>
            <person name="Kohler A."/>
            <person name="Feng B."/>
            <person name="Cao Y."/>
            <person name="Lipzen A."/>
            <person name="Daum C."/>
            <person name="Hundley H."/>
            <person name="Pangilinan J."/>
            <person name="Johnson J."/>
            <person name="Barry K."/>
            <person name="LaButti K."/>
            <person name="Ng V."/>
            <person name="Ahrendt S."/>
            <person name="Min B."/>
            <person name="Choi I.G."/>
            <person name="Park H."/>
            <person name="Plett J.M."/>
            <person name="Magnuson J."/>
            <person name="Spatafora J.W."/>
            <person name="Nagy L.G."/>
            <person name="Henrissat B."/>
            <person name="Grigoriev I.V."/>
            <person name="Yang Z.L."/>
            <person name="Xu J."/>
            <person name="Martin F.M."/>
        </authorList>
    </citation>
    <scope>NUCLEOTIDE SEQUENCE</scope>
    <source>
        <strain evidence="1">ATCC 28755</strain>
    </source>
</reference>